<name>A0A0B6XTR0_9EUPU</name>
<evidence type="ECO:0000256" key="1">
    <source>
        <dbReference type="SAM" id="MobiDB-lite"/>
    </source>
</evidence>
<dbReference type="AlphaFoldDB" id="A0A0B6XTR0"/>
<reference evidence="2" key="1">
    <citation type="submission" date="2014-12" db="EMBL/GenBank/DDBJ databases">
        <title>Insight into the proteome of Arion vulgaris.</title>
        <authorList>
            <person name="Aradska J."/>
            <person name="Bulat T."/>
            <person name="Smidak R."/>
            <person name="Sarate P."/>
            <person name="Gangsoo J."/>
            <person name="Sialana F."/>
            <person name="Bilban M."/>
            <person name="Lubec G."/>
        </authorList>
    </citation>
    <scope>NUCLEOTIDE SEQUENCE</scope>
    <source>
        <tissue evidence="2">Skin</tissue>
    </source>
</reference>
<accession>A0A0B6XTR0</accession>
<organism evidence="2">
    <name type="scientific">Arion vulgaris</name>
    <dbReference type="NCBI Taxonomy" id="1028688"/>
    <lineage>
        <taxon>Eukaryota</taxon>
        <taxon>Metazoa</taxon>
        <taxon>Spiralia</taxon>
        <taxon>Lophotrochozoa</taxon>
        <taxon>Mollusca</taxon>
        <taxon>Gastropoda</taxon>
        <taxon>Heterobranchia</taxon>
        <taxon>Euthyneura</taxon>
        <taxon>Panpulmonata</taxon>
        <taxon>Eupulmonata</taxon>
        <taxon>Stylommatophora</taxon>
        <taxon>Helicina</taxon>
        <taxon>Arionoidea</taxon>
        <taxon>Arionidae</taxon>
        <taxon>Arion</taxon>
    </lineage>
</organism>
<feature type="compositionally biased region" description="Basic residues" evidence="1">
    <location>
        <begin position="59"/>
        <end position="70"/>
    </location>
</feature>
<feature type="non-terminal residue" evidence="2">
    <location>
        <position position="1"/>
    </location>
</feature>
<feature type="non-terminal residue" evidence="2">
    <location>
        <position position="149"/>
    </location>
</feature>
<evidence type="ECO:0000313" key="2">
    <source>
        <dbReference type="EMBL" id="CEK47278.1"/>
    </source>
</evidence>
<proteinExistence type="predicted"/>
<dbReference type="EMBL" id="HACG01000413">
    <property type="protein sequence ID" value="CEK47278.1"/>
    <property type="molecule type" value="Transcribed_RNA"/>
</dbReference>
<feature type="region of interest" description="Disordered" evidence="1">
    <location>
        <begin position="50"/>
        <end position="111"/>
    </location>
</feature>
<gene>
    <name evidence="2" type="primary">ORF997</name>
</gene>
<sequence>LRDKTETAPFTWDLEDYTDNSMSNARGRLTVQSSAKTANDILSFCKSNHERHQNSSVNKVHKRIAHKRRPLTPDVSHGKIPAKFRRTSSVDKHSKNSSPSVGKELKKRKDVEAKCEQTVNMKLSLNDPGERCNINDISFKKDSFSQPLV</sequence>
<protein>
    <submittedName>
        <fullName evidence="2">Uncharacterized protein</fullName>
    </submittedName>
</protein>